<sequence length="56" mass="6861">MFFFFRSEFELQKTLKSQKYFNLNFDFNMNFAIIKSQTLKNPNFSLESTWISYLSK</sequence>
<evidence type="ECO:0000313" key="1">
    <source>
        <dbReference type="EMBL" id="PKC03194.1"/>
    </source>
</evidence>
<dbReference type="Proteomes" id="UP000232722">
    <property type="component" value="Unassembled WGS sequence"/>
</dbReference>
<accession>A0A2N0P8P7</accession>
<name>A0A2N0P8P7_9GLOM</name>
<protein>
    <submittedName>
        <fullName evidence="1">Uncharacterized protein</fullName>
    </submittedName>
</protein>
<gene>
    <name evidence="1" type="ORF">RhiirA5_424133</name>
</gene>
<dbReference type="EMBL" id="LLXJ01001231">
    <property type="protein sequence ID" value="PKC03194.1"/>
    <property type="molecule type" value="Genomic_DNA"/>
</dbReference>
<dbReference type="AlphaFoldDB" id="A0A2N0P8P7"/>
<reference evidence="1 2" key="1">
    <citation type="submission" date="2016-04" db="EMBL/GenBank/DDBJ databases">
        <title>Genome analyses suggest a sexual origin of heterokaryosis in a supposedly ancient asexual fungus.</title>
        <authorList>
            <person name="Ropars J."/>
            <person name="Sedzielewska K."/>
            <person name="Noel J."/>
            <person name="Charron P."/>
            <person name="Farinelli L."/>
            <person name="Marton T."/>
            <person name="Kruger M."/>
            <person name="Pelin A."/>
            <person name="Brachmann A."/>
            <person name="Corradi N."/>
        </authorList>
    </citation>
    <scope>NUCLEOTIDE SEQUENCE [LARGE SCALE GENOMIC DNA]</scope>
    <source>
        <strain evidence="1 2">A5</strain>
    </source>
</reference>
<proteinExistence type="predicted"/>
<organism evidence="1 2">
    <name type="scientific">Rhizophagus irregularis</name>
    <dbReference type="NCBI Taxonomy" id="588596"/>
    <lineage>
        <taxon>Eukaryota</taxon>
        <taxon>Fungi</taxon>
        <taxon>Fungi incertae sedis</taxon>
        <taxon>Mucoromycota</taxon>
        <taxon>Glomeromycotina</taxon>
        <taxon>Glomeromycetes</taxon>
        <taxon>Glomerales</taxon>
        <taxon>Glomeraceae</taxon>
        <taxon>Rhizophagus</taxon>
    </lineage>
</organism>
<reference evidence="1 2" key="2">
    <citation type="submission" date="2017-09" db="EMBL/GenBank/DDBJ databases">
        <title>Extensive intraspecific genome diversity in a model arbuscular mycorrhizal fungus.</title>
        <authorList>
            <person name="Chen E.C."/>
            <person name="Morin E."/>
            <person name="Beaudet D."/>
            <person name="Noel J."/>
            <person name="Ndikumana S."/>
            <person name="Charron P."/>
            <person name="St-Onge C."/>
            <person name="Giorgi J."/>
            <person name="Grigoriev I.V."/>
            <person name="Roux C."/>
            <person name="Martin F.M."/>
            <person name="Corradi N."/>
        </authorList>
    </citation>
    <scope>NUCLEOTIDE SEQUENCE [LARGE SCALE GENOMIC DNA]</scope>
    <source>
        <strain evidence="1 2">A5</strain>
    </source>
</reference>
<evidence type="ECO:0000313" key="2">
    <source>
        <dbReference type="Proteomes" id="UP000232722"/>
    </source>
</evidence>
<comment type="caution">
    <text evidence="1">The sequence shown here is derived from an EMBL/GenBank/DDBJ whole genome shotgun (WGS) entry which is preliminary data.</text>
</comment>